<dbReference type="Proteomes" id="UP000183471">
    <property type="component" value="Unassembled WGS sequence"/>
</dbReference>
<protein>
    <submittedName>
        <fullName evidence="1">Uncharacterized protein</fullName>
    </submittedName>
</protein>
<evidence type="ECO:0000313" key="1">
    <source>
        <dbReference type="EMBL" id="SDQ71013.1"/>
    </source>
</evidence>
<proteinExistence type="predicted"/>
<accession>A0ABY0TEJ5</accession>
<reference evidence="1 2" key="1">
    <citation type="submission" date="2016-10" db="EMBL/GenBank/DDBJ databases">
        <authorList>
            <person name="Varghese N."/>
            <person name="Submissions S."/>
        </authorList>
    </citation>
    <scope>NUCLEOTIDE SEQUENCE [LARGE SCALE GENOMIC DNA]</scope>
    <source>
        <strain evidence="1 2">Nl1</strain>
    </source>
</reference>
<organism evidence="1 2">
    <name type="scientific">Nitrosospira multiformis</name>
    <dbReference type="NCBI Taxonomy" id="1231"/>
    <lineage>
        <taxon>Bacteria</taxon>
        <taxon>Pseudomonadati</taxon>
        <taxon>Pseudomonadota</taxon>
        <taxon>Betaproteobacteria</taxon>
        <taxon>Nitrosomonadales</taxon>
        <taxon>Nitrosomonadaceae</taxon>
        <taxon>Nitrosospira</taxon>
    </lineage>
</organism>
<name>A0ABY0TEJ5_9PROT</name>
<comment type="caution">
    <text evidence="1">The sequence shown here is derived from an EMBL/GenBank/DDBJ whole genome shotgun (WGS) entry which is preliminary data.</text>
</comment>
<gene>
    <name evidence="1" type="ORF">SAMN05216402_1964</name>
</gene>
<sequence>MLLYLIGCEAQPIIVGLFAPSGLSVGVKADTVLKGDRHWYFTN</sequence>
<dbReference type="EMBL" id="FNKY01000001">
    <property type="protein sequence ID" value="SDQ71013.1"/>
    <property type="molecule type" value="Genomic_DNA"/>
</dbReference>
<keyword evidence="2" id="KW-1185">Reference proteome</keyword>
<evidence type="ECO:0000313" key="2">
    <source>
        <dbReference type="Proteomes" id="UP000183471"/>
    </source>
</evidence>